<dbReference type="InterPro" id="IPR008138">
    <property type="entry name" value="SapB_2"/>
</dbReference>
<evidence type="ECO:0000313" key="4">
    <source>
        <dbReference type="Proteomes" id="UP000557268"/>
    </source>
</evidence>
<organism evidence="3 4">
    <name type="scientific">Hylia prasina</name>
    <name type="common">green hylia</name>
    <dbReference type="NCBI Taxonomy" id="208073"/>
    <lineage>
        <taxon>Eukaryota</taxon>
        <taxon>Metazoa</taxon>
        <taxon>Chordata</taxon>
        <taxon>Craniata</taxon>
        <taxon>Vertebrata</taxon>
        <taxon>Euteleostomi</taxon>
        <taxon>Archelosauria</taxon>
        <taxon>Archosauria</taxon>
        <taxon>Dinosauria</taxon>
        <taxon>Saurischia</taxon>
        <taxon>Theropoda</taxon>
        <taxon>Coelurosauria</taxon>
        <taxon>Aves</taxon>
        <taxon>Neognathae</taxon>
        <taxon>Neoaves</taxon>
        <taxon>Telluraves</taxon>
        <taxon>Australaves</taxon>
        <taxon>Passeriformes</taxon>
        <taxon>Sylvioidea</taxon>
        <taxon>Sylviidae</taxon>
        <taxon>Acrocephalinae</taxon>
        <taxon>Hylia</taxon>
    </lineage>
</organism>
<dbReference type="Proteomes" id="UP000557268">
    <property type="component" value="Unassembled WGS sequence"/>
</dbReference>
<protein>
    <submittedName>
        <fullName evidence="3">SAP protein</fullName>
    </submittedName>
</protein>
<dbReference type="GO" id="GO:0061844">
    <property type="term" value="P:antimicrobial humoral immune response mediated by antimicrobial peptide"/>
    <property type="evidence" value="ECO:0007669"/>
    <property type="project" value="TreeGrafter"/>
</dbReference>
<dbReference type="InterPro" id="IPR011001">
    <property type="entry name" value="Saposin-like"/>
</dbReference>
<name>A0A7K5WLC4_9SYLV</name>
<dbReference type="Pfam" id="PF03489">
    <property type="entry name" value="SapB_2"/>
    <property type="match status" value="1"/>
</dbReference>
<dbReference type="GO" id="GO:0042742">
    <property type="term" value="P:defense response to bacterium"/>
    <property type="evidence" value="ECO:0007669"/>
    <property type="project" value="InterPro"/>
</dbReference>
<dbReference type="SUPFAM" id="SSF47862">
    <property type="entry name" value="Saposin"/>
    <property type="match status" value="1"/>
</dbReference>
<accession>A0A7K5WLC4</accession>
<feature type="domain" description="Saposin B-type" evidence="2">
    <location>
        <begin position="7"/>
        <end position="86"/>
    </location>
</feature>
<dbReference type="SMART" id="SM00741">
    <property type="entry name" value="SapB"/>
    <property type="match status" value="1"/>
</dbReference>
<keyword evidence="1" id="KW-1015">Disulfide bond</keyword>
<dbReference type="Gene3D" id="1.10.225.10">
    <property type="entry name" value="Saposin-like"/>
    <property type="match status" value="1"/>
</dbReference>
<keyword evidence="4" id="KW-1185">Reference proteome</keyword>
<dbReference type="EMBL" id="VYXD01010908">
    <property type="protein sequence ID" value="NWU41341.1"/>
    <property type="molecule type" value="Genomic_DNA"/>
</dbReference>
<sequence length="86" mass="9292">DGVAQGRRIKCSLCTKALKKIQALASDNPDKAAVAAAMQKGCRVLRRATGRLCQRLVKKYQDQITNGLQNGDTPRDICTAMGICQS</sequence>
<dbReference type="GO" id="GO:0044194">
    <property type="term" value="C:cytolytic granule"/>
    <property type="evidence" value="ECO:0007669"/>
    <property type="project" value="TreeGrafter"/>
</dbReference>
<dbReference type="PROSITE" id="PS50015">
    <property type="entry name" value="SAP_B"/>
    <property type="match status" value="1"/>
</dbReference>
<feature type="non-terminal residue" evidence="3">
    <location>
        <position position="1"/>
    </location>
</feature>
<dbReference type="AlphaFoldDB" id="A0A7K5WLC4"/>
<dbReference type="GO" id="GO:0031640">
    <property type="term" value="P:killing of cells of another organism"/>
    <property type="evidence" value="ECO:0007669"/>
    <property type="project" value="TreeGrafter"/>
</dbReference>
<feature type="non-terminal residue" evidence="3">
    <location>
        <position position="86"/>
    </location>
</feature>
<evidence type="ECO:0000313" key="3">
    <source>
        <dbReference type="EMBL" id="NWU41341.1"/>
    </source>
</evidence>
<dbReference type="PANTHER" id="PTHR15541:SF2">
    <property type="entry name" value="GRANULYSIN"/>
    <property type="match status" value="1"/>
</dbReference>
<evidence type="ECO:0000259" key="2">
    <source>
        <dbReference type="PROSITE" id="PS50015"/>
    </source>
</evidence>
<proteinExistence type="predicted"/>
<comment type="caution">
    <text evidence="3">The sequence shown here is derived from an EMBL/GenBank/DDBJ whole genome shotgun (WGS) entry which is preliminary data.</text>
</comment>
<reference evidence="3 4" key="1">
    <citation type="submission" date="2019-09" db="EMBL/GenBank/DDBJ databases">
        <title>Bird 10,000 Genomes (B10K) Project - Family phase.</title>
        <authorList>
            <person name="Zhang G."/>
        </authorList>
    </citation>
    <scope>NUCLEOTIDE SEQUENCE [LARGE SCALE GENOMIC DNA]</scope>
    <source>
        <strain evidence="3">B10K-DU-001-70</strain>
        <tissue evidence="3">Muscle</tissue>
    </source>
</reference>
<evidence type="ECO:0000256" key="1">
    <source>
        <dbReference type="ARBA" id="ARBA00023157"/>
    </source>
</evidence>
<dbReference type="InterPro" id="IPR008139">
    <property type="entry name" value="SaposinB_dom"/>
</dbReference>
<dbReference type="InterPro" id="IPR038847">
    <property type="entry name" value="Granulysin-like"/>
</dbReference>
<dbReference type="PANTHER" id="PTHR15541">
    <property type="entry name" value="GRANULYSIN RELATED"/>
    <property type="match status" value="1"/>
</dbReference>
<gene>
    <name evidence="3" type="primary">Psap_3</name>
    <name evidence="3" type="ORF">HYLPRA_R01717</name>
</gene>